<dbReference type="Proteomes" id="UP001595818">
    <property type="component" value="Unassembled WGS sequence"/>
</dbReference>
<dbReference type="InterPro" id="IPR003423">
    <property type="entry name" value="OMP_efflux"/>
</dbReference>
<dbReference type="SUPFAM" id="SSF56954">
    <property type="entry name" value="Outer membrane efflux proteins (OEP)"/>
    <property type="match status" value="1"/>
</dbReference>
<evidence type="ECO:0000256" key="6">
    <source>
        <dbReference type="ARBA" id="ARBA00023136"/>
    </source>
</evidence>
<evidence type="ECO:0000256" key="4">
    <source>
        <dbReference type="ARBA" id="ARBA00022452"/>
    </source>
</evidence>
<feature type="chain" id="PRO_5045535063" evidence="8">
    <location>
        <begin position="22"/>
        <end position="457"/>
    </location>
</feature>
<evidence type="ECO:0000256" key="8">
    <source>
        <dbReference type="SAM" id="SignalP"/>
    </source>
</evidence>
<dbReference type="RefSeq" id="WP_377065744.1">
    <property type="nucleotide sequence ID" value="NZ_JBHSJJ010000009.1"/>
</dbReference>
<dbReference type="EMBL" id="JBHSJJ010000009">
    <property type="protein sequence ID" value="MFC4873161.1"/>
    <property type="molecule type" value="Genomic_DNA"/>
</dbReference>
<evidence type="ECO:0000256" key="1">
    <source>
        <dbReference type="ARBA" id="ARBA00004442"/>
    </source>
</evidence>
<keyword evidence="8" id="KW-0732">Signal</keyword>
<dbReference type="PANTHER" id="PTHR30026:SF20">
    <property type="entry name" value="OUTER MEMBRANE PROTEIN TOLC"/>
    <property type="match status" value="1"/>
</dbReference>
<dbReference type="Gene3D" id="1.20.1600.10">
    <property type="entry name" value="Outer membrane efflux proteins (OEP)"/>
    <property type="match status" value="1"/>
</dbReference>
<comment type="similarity">
    <text evidence="2">Belongs to the outer membrane factor (OMF) (TC 1.B.17) family.</text>
</comment>
<comment type="subcellular location">
    <subcellularLocation>
        <location evidence="1">Cell outer membrane</location>
    </subcellularLocation>
</comment>
<evidence type="ECO:0000256" key="3">
    <source>
        <dbReference type="ARBA" id="ARBA00022448"/>
    </source>
</evidence>
<gene>
    <name evidence="9" type="ORF">ACFPFU_15790</name>
</gene>
<evidence type="ECO:0000313" key="10">
    <source>
        <dbReference type="Proteomes" id="UP001595818"/>
    </source>
</evidence>
<keyword evidence="10" id="KW-1185">Reference proteome</keyword>
<keyword evidence="5" id="KW-0812">Transmembrane</keyword>
<evidence type="ECO:0000256" key="7">
    <source>
        <dbReference type="ARBA" id="ARBA00023237"/>
    </source>
</evidence>
<proteinExistence type="inferred from homology"/>
<keyword evidence="6" id="KW-0472">Membrane</keyword>
<dbReference type="InterPro" id="IPR051906">
    <property type="entry name" value="TolC-like"/>
</dbReference>
<keyword evidence="7" id="KW-0998">Cell outer membrane</keyword>
<reference evidence="10" key="1">
    <citation type="journal article" date="2019" name="Int. J. Syst. Evol. Microbiol.">
        <title>The Global Catalogue of Microorganisms (GCM) 10K type strain sequencing project: providing services to taxonomists for standard genome sequencing and annotation.</title>
        <authorList>
            <consortium name="The Broad Institute Genomics Platform"/>
            <consortium name="The Broad Institute Genome Sequencing Center for Infectious Disease"/>
            <person name="Wu L."/>
            <person name="Ma J."/>
        </authorList>
    </citation>
    <scope>NUCLEOTIDE SEQUENCE [LARGE SCALE GENOMIC DNA]</scope>
    <source>
        <strain evidence="10">CGMCC 4.7466</strain>
    </source>
</reference>
<keyword evidence="4" id="KW-1134">Transmembrane beta strand</keyword>
<name>A0ABV9T3V7_9BACT</name>
<organism evidence="9 10">
    <name type="scientific">Negadavirga shengliensis</name>
    <dbReference type="NCBI Taxonomy" id="1389218"/>
    <lineage>
        <taxon>Bacteria</taxon>
        <taxon>Pseudomonadati</taxon>
        <taxon>Bacteroidota</taxon>
        <taxon>Cytophagia</taxon>
        <taxon>Cytophagales</taxon>
        <taxon>Cyclobacteriaceae</taxon>
        <taxon>Negadavirga</taxon>
    </lineage>
</organism>
<sequence length="457" mass="51398">MRKNILSILAFCFFGISTLPAQNLPDGGAGEVLTLEICVKTALENNASIKKARLDERSARFQKKEIIGSGLPQLKAYGNYNNFLDIYPQGIPGGLFDPDADPNQINVIAFGVPQSVRGGLELTQLVYSQSYLVGLKAAHTAEEFYHFLSLQTEDDVIYDVVMNYYNVMAAELQMESLKANHDKLSRLKTIIQSQVDNDLARRIDLNRIIVNMTTLETEMDNLEIGVEQRTNYLKILMGIPVDLPVKLAPEGLDLNSKVYQSITLDADISNRYDLKVMDKRKELNKLDIKNTMAGYYPTLAAFMDLNYNAFSNRFDFLAASHTWYRGTLLGVQLNIPVFDGFQRKNKIAQAKVTSEQLEWDERVMRETVNAEYLNATKKMNNSLKGLLAQKDNLALSEQVFAQTEGLYKEGMAPLTDLLDSELALREARSAYYRQAVNVKTAQADLLKSTGNIKNLIN</sequence>
<evidence type="ECO:0000313" key="9">
    <source>
        <dbReference type="EMBL" id="MFC4873161.1"/>
    </source>
</evidence>
<evidence type="ECO:0000256" key="2">
    <source>
        <dbReference type="ARBA" id="ARBA00007613"/>
    </source>
</evidence>
<comment type="caution">
    <text evidence="9">The sequence shown here is derived from an EMBL/GenBank/DDBJ whole genome shotgun (WGS) entry which is preliminary data.</text>
</comment>
<evidence type="ECO:0000256" key="5">
    <source>
        <dbReference type="ARBA" id="ARBA00022692"/>
    </source>
</evidence>
<protein>
    <submittedName>
        <fullName evidence="9">TolC family protein</fullName>
    </submittedName>
</protein>
<keyword evidence="3" id="KW-0813">Transport</keyword>
<feature type="signal peptide" evidence="8">
    <location>
        <begin position="1"/>
        <end position="21"/>
    </location>
</feature>
<accession>A0ABV9T3V7</accession>
<dbReference type="PANTHER" id="PTHR30026">
    <property type="entry name" value="OUTER MEMBRANE PROTEIN TOLC"/>
    <property type="match status" value="1"/>
</dbReference>
<dbReference type="Pfam" id="PF02321">
    <property type="entry name" value="OEP"/>
    <property type="match status" value="1"/>
</dbReference>